<keyword evidence="1" id="KW-0863">Zinc-finger</keyword>
<evidence type="ECO:0000313" key="5">
    <source>
        <dbReference type="Proteomes" id="UP001153712"/>
    </source>
</evidence>
<reference evidence="4" key="1">
    <citation type="submission" date="2022-01" db="EMBL/GenBank/DDBJ databases">
        <authorList>
            <person name="King R."/>
        </authorList>
    </citation>
    <scope>NUCLEOTIDE SEQUENCE</scope>
</reference>
<dbReference type="InterPro" id="IPR050621">
    <property type="entry name" value="Tudor_domain_containing"/>
</dbReference>
<name>A0A9N9XLL3_PHYSR</name>
<keyword evidence="1" id="KW-0479">Metal-binding</keyword>
<dbReference type="SUPFAM" id="SSF63748">
    <property type="entry name" value="Tudor/PWWP/MBT"/>
    <property type="match status" value="2"/>
</dbReference>
<dbReference type="OrthoDB" id="10052065at2759"/>
<evidence type="ECO:0000259" key="2">
    <source>
        <dbReference type="PROSITE" id="PS50103"/>
    </source>
</evidence>
<dbReference type="SMART" id="SM00333">
    <property type="entry name" value="TUDOR"/>
    <property type="match status" value="2"/>
</dbReference>
<dbReference type="AlphaFoldDB" id="A0A9N9XLL3"/>
<keyword evidence="1" id="KW-0862">Zinc</keyword>
<evidence type="ECO:0000259" key="3">
    <source>
        <dbReference type="PROSITE" id="PS50304"/>
    </source>
</evidence>
<evidence type="ECO:0000256" key="1">
    <source>
        <dbReference type="PROSITE-ProRule" id="PRU00723"/>
    </source>
</evidence>
<feature type="domain" description="C3H1-type" evidence="2">
    <location>
        <begin position="564"/>
        <end position="591"/>
    </location>
</feature>
<dbReference type="InterPro" id="IPR000571">
    <property type="entry name" value="Znf_CCCH"/>
</dbReference>
<dbReference type="SMART" id="SM00356">
    <property type="entry name" value="ZnF_C3H1"/>
    <property type="match status" value="1"/>
</dbReference>
<dbReference type="GO" id="GO:0008270">
    <property type="term" value="F:zinc ion binding"/>
    <property type="evidence" value="ECO:0007669"/>
    <property type="project" value="UniProtKB-KW"/>
</dbReference>
<keyword evidence="5" id="KW-1185">Reference proteome</keyword>
<dbReference type="InterPro" id="IPR002999">
    <property type="entry name" value="Tudor"/>
</dbReference>
<dbReference type="Gene3D" id="2.30.30.140">
    <property type="match status" value="2"/>
</dbReference>
<dbReference type="InterPro" id="IPR035437">
    <property type="entry name" value="SNase_OB-fold_sf"/>
</dbReference>
<dbReference type="GO" id="GO:0005737">
    <property type="term" value="C:cytoplasm"/>
    <property type="evidence" value="ECO:0007669"/>
    <property type="project" value="UniProtKB-ARBA"/>
</dbReference>
<dbReference type="Proteomes" id="UP001153712">
    <property type="component" value="Chromosome 12"/>
</dbReference>
<dbReference type="Pfam" id="PF00567">
    <property type="entry name" value="TUDOR"/>
    <property type="match status" value="2"/>
</dbReference>
<dbReference type="PANTHER" id="PTHR22948">
    <property type="entry name" value="TUDOR DOMAIN CONTAINING PROTEIN"/>
    <property type="match status" value="1"/>
</dbReference>
<protein>
    <submittedName>
        <fullName evidence="4">Uncharacterized protein</fullName>
    </submittedName>
</protein>
<feature type="zinc finger region" description="C3H1-type" evidence="1">
    <location>
        <begin position="564"/>
        <end position="591"/>
    </location>
</feature>
<sequence length="824" mass="94544">MEKTKKLSKILLQFHEIVEEKQSIQENLEQIINQIYSATEYLKENHNKMKPKEITHVHKHCIDVLKQLTDINSNLEELVLENPLEPLHIKEQIFHDKPGVSNTSCVLDIVEKEAPVLVKTECLTNTNVQTHNDIQEAIDYCDENLINSISYPSTSLVYSTADDIQIPEKDVNVTQELPAIEKGLLSEDCAAKQPVIKSTSPLICYSPADTAEDSYYSASPSSSPVHFKPLGNISKSNDPSKCSTLEKLNNYMPSNKDVESCRVENAPDIRLKPKCTIQNDLHDVSKPGKFKDEFTVTYELKPKKTPEVGQECVMSHIESLDEFYIHVVDCETSEIDDLNKRINDFCGNKNWKSNYSNKTEALNNIGRFCVALTDDRWYRAEILNAFNKKQDEVLVRLVDYGTTLTVSYKKLMKLKEWMTYLPMLAVRCHFPLFYPPSSTKNNKLAKWPQESREGLINLCGLGNSEGQLQYFKIEYAQETEQVFRFTYKFSIQQLFFYRNSLAVDLVFSEKDNDGTTVGEILLESNLAVQILDEYDDADLEQFLEDVSDVEIDNVNEAFTGYDAKDEARICKFARNGTCFKGKNCKLEHDMLPRDGFTTDKEAIFKEPLPFVPPAIETTVMILITGYIDTCRFFAQIINTPCKIKEYAMDRDFVNLMNQINSRKNQRFYETFKVLPSIGEIVIVMHWKQWSRGVVRDITIGDDTRHAQAKVFLVDFGELVQCSVSELRKIQAQFLELPFQAVECQIYEYEMSKSCSEDKAKKFFHEHMYFRNFTATVLSCKAPLKLEVKNLNGSIRVGKTLEEKGFAVKYAHDVNVDDNCLLDLS</sequence>
<dbReference type="EMBL" id="OU900105">
    <property type="protein sequence ID" value="CAG9856289.1"/>
    <property type="molecule type" value="Genomic_DNA"/>
</dbReference>
<dbReference type="Gene3D" id="2.40.50.90">
    <property type="match status" value="2"/>
</dbReference>
<gene>
    <name evidence="4" type="ORF">PHYEVI_LOCUS2715</name>
</gene>
<accession>A0A9N9XLL3</accession>
<dbReference type="PROSITE" id="PS50304">
    <property type="entry name" value="TUDOR"/>
    <property type="match status" value="1"/>
</dbReference>
<dbReference type="PANTHER" id="PTHR22948:SF29">
    <property type="entry name" value="FI02030P-RELATED"/>
    <property type="match status" value="1"/>
</dbReference>
<organism evidence="4 5">
    <name type="scientific">Phyllotreta striolata</name>
    <name type="common">Striped flea beetle</name>
    <name type="synonym">Crioceris striolata</name>
    <dbReference type="NCBI Taxonomy" id="444603"/>
    <lineage>
        <taxon>Eukaryota</taxon>
        <taxon>Metazoa</taxon>
        <taxon>Ecdysozoa</taxon>
        <taxon>Arthropoda</taxon>
        <taxon>Hexapoda</taxon>
        <taxon>Insecta</taxon>
        <taxon>Pterygota</taxon>
        <taxon>Neoptera</taxon>
        <taxon>Endopterygota</taxon>
        <taxon>Coleoptera</taxon>
        <taxon>Polyphaga</taxon>
        <taxon>Cucujiformia</taxon>
        <taxon>Chrysomeloidea</taxon>
        <taxon>Chrysomelidae</taxon>
        <taxon>Galerucinae</taxon>
        <taxon>Alticini</taxon>
        <taxon>Phyllotreta</taxon>
    </lineage>
</organism>
<dbReference type="PROSITE" id="PS50103">
    <property type="entry name" value="ZF_C3H1"/>
    <property type="match status" value="1"/>
</dbReference>
<dbReference type="CDD" id="cd20379">
    <property type="entry name" value="Tudor_dTUD-like"/>
    <property type="match status" value="1"/>
</dbReference>
<proteinExistence type="predicted"/>
<feature type="domain" description="Tudor" evidence="3">
    <location>
        <begin position="362"/>
        <end position="421"/>
    </location>
</feature>
<evidence type="ECO:0000313" key="4">
    <source>
        <dbReference type="EMBL" id="CAG9856289.1"/>
    </source>
</evidence>